<feature type="compositionally biased region" description="Acidic residues" evidence="1">
    <location>
        <begin position="265"/>
        <end position="285"/>
    </location>
</feature>
<proteinExistence type="predicted"/>
<dbReference type="Proteomes" id="UP001153069">
    <property type="component" value="Unassembled WGS sequence"/>
</dbReference>
<dbReference type="EMBL" id="CAICTM010000563">
    <property type="protein sequence ID" value="CAB9512975.1"/>
    <property type="molecule type" value="Genomic_DNA"/>
</dbReference>
<reference evidence="2" key="1">
    <citation type="submission" date="2020-06" db="EMBL/GenBank/DDBJ databases">
        <authorList>
            <consortium name="Plant Systems Biology data submission"/>
        </authorList>
    </citation>
    <scope>NUCLEOTIDE SEQUENCE</scope>
    <source>
        <strain evidence="2">D6</strain>
    </source>
</reference>
<organism evidence="2 3">
    <name type="scientific">Seminavis robusta</name>
    <dbReference type="NCBI Taxonomy" id="568900"/>
    <lineage>
        <taxon>Eukaryota</taxon>
        <taxon>Sar</taxon>
        <taxon>Stramenopiles</taxon>
        <taxon>Ochrophyta</taxon>
        <taxon>Bacillariophyta</taxon>
        <taxon>Bacillariophyceae</taxon>
        <taxon>Bacillariophycidae</taxon>
        <taxon>Naviculales</taxon>
        <taxon>Naviculaceae</taxon>
        <taxon>Seminavis</taxon>
    </lineage>
</organism>
<evidence type="ECO:0000313" key="2">
    <source>
        <dbReference type="EMBL" id="CAB9512975.1"/>
    </source>
</evidence>
<accession>A0A9N8E6G4</accession>
<name>A0A9N8E6G4_9STRA</name>
<protein>
    <submittedName>
        <fullName evidence="2">Uncharacterized protein</fullName>
    </submittedName>
</protein>
<evidence type="ECO:0000313" key="3">
    <source>
        <dbReference type="Proteomes" id="UP001153069"/>
    </source>
</evidence>
<feature type="region of interest" description="Disordered" evidence="1">
    <location>
        <begin position="253"/>
        <end position="285"/>
    </location>
</feature>
<comment type="caution">
    <text evidence="2">The sequence shown here is derived from an EMBL/GenBank/DDBJ whole genome shotgun (WGS) entry which is preliminary data.</text>
</comment>
<gene>
    <name evidence="2" type="ORF">SEMRO_564_G167460.1</name>
</gene>
<dbReference type="AlphaFoldDB" id="A0A9N8E6G4"/>
<evidence type="ECO:0000256" key="1">
    <source>
        <dbReference type="SAM" id="MobiDB-lite"/>
    </source>
</evidence>
<sequence length="285" mass="33257">MSQPLKKEQKTSDAAGDATTSLFLRVLRDANAVTHLSPFLTINDMTNLSMACKDTQEMFQKERESLSFSDVRSMVRRHTLIGYERKDEDLQWVAVSQRLPRSQNSNFFDEFPKPTRTSMRVKLVALETSTQTRERIFIGHPDSFSDGDWCFFVGENHDHTTEDKKWPEEDKQLLRRAMSIVHECTKLIGSNDEDFTEYPSAEYLMRTLPSWLYPYFPKSFDWEADHSDRETEVFFPYKKAKSKQEWLGRLPPMFDGIHKQYPSDLDSDDDDDEDENDDDESAGSE</sequence>
<keyword evidence="3" id="KW-1185">Reference proteome</keyword>